<gene>
    <name evidence="7" type="ORF">GEV47_09970</name>
</gene>
<dbReference type="EMBL" id="WINI01000004">
    <property type="protein sequence ID" value="MQR01007.1"/>
    <property type="molecule type" value="Genomic_DNA"/>
</dbReference>
<keyword evidence="4" id="KW-0812">Transmembrane</keyword>
<feature type="signal peptide" evidence="5">
    <location>
        <begin position="1"/>
        <end position="37"/>
    </location>
</feature>
<keyword evidence="8" id="KW-1185">Reference proteome</keyword>
<dbReference type="AlphaFoldDB" id="A0A843YSP7"/>
<dbReference type="InterPro" id="IPR003594">
    <property type="entry name" value="HATPase_dom"/>
</dbReference>
<dbReference type="PROSITE" id="PS50109">
    <property type="entry name" value="HIS_KIN"/>
    <property type="match status" value="1"/>
</dbReference>
<protein>
    <recommendedName>
        <fullName evidence="2">histidine kinase</fullName>
        <ecNumber evidence="2">2.7.13.3</ecNumber>
    </recommendedName>
</protein>
<dbReference type="SUPFAM" id="SSF47384">
    <property type="entry name" value="Homodimeric domain of signal transducing histidine kinase"/>
    <property type="match status" value="1"/>
</dbReference>
<evidence type="ECO:0000313" key="7">
    <source>
        <dbReference type="EMBL" id="MQR01007.1"/>
    </source>
</evidence>
<feature type="chain" id="PRO_5032822073" description="histidine kinase" evidence="5">
    <location>
        <begin position="38"/>
        <end position="647"/>
    </location>
</feature>
<evidence type="ECO:0000256" key="4">
    <source>
        <dbReference type="SAM" id="Phobius"/>
    </source>
</evidence>
<evidence type="ECO:0000256" key="3">
    <source>
        <dbReference type="ARBA" id="ARBA00022553"/>
    </source>
</evidence>
<evidence type="ECO:0000256" key="1">
    <source>
        <dbReference type="ARBA" id="ARBA00000085"/>
    </source>
</evidence>
<dbReference type="InterPro" id="IPR005467">
    <property type="entry name" value="His_kinase_dom"/>
</dbReference>
<name>A0A843YSP7_9BURK</name>
<feature type="domain" description="Histidine kinase" evidence="6">
    <location>
        <begin position="410"/>
        <end position="626"/>
    </location>
</feature>
<evidence type="ECO:0000256" key="5">
    <source>
        <dbReference type="SAM" id="SignalP"/>
    </source>
</evidence>
<keyword evidence="4" id="KW-0472">Membrane</keyword>
<keyword evidence="4" id="KW-1133">Transmembrane helix</keyword>
<evidence type="ECO:0000259" key="6">
    <source>
        <dbReference type="PROSITE" id="PS50109"/>
    </source>
</evidence>
<dbReference type="Gene3D" id="3.30.565.10">
    <property type="entry name" value="Histidine kinase-like ATPase, C-terminal domain"/>
    <property type="match status" value="1"/>
</dbReference>
<feature type="transmembrane region" description="Helical" evidence="4">
    <location>
        <begin position="353"/>
        <end position="374"/>
    </location>
</feature>
<accession>A0A843YSP7</accession>
<dbReference type="InterPro" id="IPR004358">
    <property type="entry name" value="Sig_transdc_His_kin-like_C"/>
</dbReference>
<dbReference type="InterPro" id="IPR036097">
    <property type="entry name" value="HisK_dim/P_sf"/>
</dbReference>
<proteinExistence type="predicted"/>
<organism evidence="7 8">
    <name type="scientific">Glaciimonas soli</name>
    <dbReference type="NCBI Taxonomy" id="2590999"/>
    <lineage>
        <taxon>Bacteria</taxon>
        <taxon>Pseudomonadati</taxon>
        <taxon>Pseudomonadota</taxon>
        <taxon>Betaproteobacteria</taxon>
        <taxon>Burkholderiales</taxon>
        <taxon>Oxalobacteraceae</taxon>
        <taxon>Glaciimonas</taxon>
    </lineage>
</organism>
<dbReference type="Pfam" id="PF02518">
    <property type="entry name" value="HATPase_c"/>
    <property type="match status" value="1"/>
</dbReference>
<keyword evidence="3" id="KW-0597">Phosphoprotein</keyword>
<dbReference type="Gene3D" id="1.10.287.130">
    <property type="match status" value="1"/>
</dbReference>
<comment type="caution">
    <text evidence="7">The sequence shown here is derived from an EMBL/GenBank/DDBJ whole genome shotgun (WGS) entry which is preliminary data.</text>
</comment>
<dbReference type="Proteomes" id="UP000451565">
    <property type="component" value="Unassembled WGS sequence"/>
</dbReference>
<dbReference type="CDD" id="cd00082">
    <property type="entry name" value="HisKA"/>
    <property type="match status" value="1"/>
</dbReference>
<reference evidence="7 8" key="1">
    <citation type="submission" date="2019-10" db="EMBL/GenBank/DDBJ databases">
        <title>Glaciimonas soli sp. nov., a psychrophilic bacterium isolated from the forest soil of a high elevation mountain in Taiwan.</title>
        <authorList>
            <person name="Wang L.-T."/>
            <person name="Shieh W.Y."/>
        </authorList>
    </citation>
    <scope>NUCLEOTIDE SEQUENCE [LARGE SCALE GENOMIC DNA]</scope>
    <source>
        <strain evidence="7 8">GS1</strain>
    </source>
</reference>
<dbReference type="RefSeq" id="WP_153234610.1">
    <property type="nucleotide sequence ID" value="NZ_WINI01000004.1"/>
</dbReference>
<dbReference type="PRINTS" id="PR00344">
    <property type="entry name" value="BCTRLSENSOR"/>
</dbReference>
<sequence length="647" mass="71788">MRIGPSGYASILMHAYPIHLRTSLSACAVLCCLSAWASDQPQTNTKTILIINPDGVLSDNVQVVDRAMYDVFAGSPQHTEILSQHVVTRPGVENEAEILALVKEKYQGRHIDLIIARGEPALDFVERNGDYLWPGTPAMFFSIPATSIYWRARPLHKSGIFIDDHYADTLALIRRLQPSVHRIIQMNVPGADEEKQMPQTNLSSAAKSDLAIETLPEMPLPTLLKRVGELPNDTALLVMAIEDDRDALLHSAGNTLKTISTATNTPMYGLHESYIGNGVVGGQVPDLVSHGRQAAKLALELLAHPDAAPIFQITRQSNCVVDNRQLMRWQFDPNTLPQQCERRFYTPTYWDRFGWQIMTFIFMLAAILGLLLLLQAQRRRRIGSDNEAVRQRTALAHVARLGSVGELTASIVHEINQPLGAILANVDAATMMLMQQKSHDKELVAILMDIRHDDMRASQIIQKLRTLLSKRTLELIPLSLNEIIDASKSLFGNLAIRHHSTLQVQLGENLPLIMGDSTHLQQVLTNLISNAMEAMSQFPPEQRILTLMTGTDEAGFVLLKISDYGPGIPIDVLPNIFDSFYTTKQDGMGMGLAIVQTIVHAHHGHIEVSNNPQGGATFRIRIPGLSSTTVSTFTQDQSDRFLSMHFE</sequence>
<keyword evidence="5" id="KW-0732">Signal</keyword>
<dbReference type="SUPFAM" id="SSF55874">
    <property type="entry name" value="ATPase domain of HSP90 chaperone/DNA topoisomerase II/histidine kinase"/>
    <property type="match status" value="1"/>
</dbReference>
<dbReference type="PANTHER" id="PTHR43065:SF42">
    <property type="entry name" value="TWO-COMPONENT SENSOR PPRA"/>
    <property type="match status" value="1"/>
</dbReference>
<evidence type="ECO:0000256" key="2">
    <source>
        <dbReference type="ARBA" id="ARBA00012438"/>
    </source>
</evidence>
<evidence type="ECO:0000313" key="8">
    <source>
        <dbReference type="Proteomes" id="UP000451565"/>
    </source>
</evidence>
<dbReference type="InterPro" id="IPR003661">
    <property type="entry name" value="HisK_dim/P_dom"/>
</dbReference>
<comment type="catalytic activity">
    <reaction evidence="1">
        <text>ATP + protein L-histidine = ADP + protein N-phospho-L-histidine.</text>
        <dbReference type="EC" id="2.7.13.3"/>
    </reaction>
</comment>
<dbReference type="OrthoDB" id="8559580at2"/>
<dbReference type="GO" id="GO:0000155">
    <property type="term" value="F:phosphorelay sensor kinase activity"/>
    <property type="evidence" value="ECO:0007669"/>
    <property type="project" value="InterPro"/>
</dbReference>
<dbReference type="InterPro" id="IPR036890">
    <property type="entry name" value="HATPase_C_sf"/>
</dbReference>
<dbReference type="EC" id="2.7.13.3" evidence="2"/>
<dbReference type="PANTHER" id="PTHR43065">
    <property type="entry name" value="SENSOR HISTIDINE KINASE"/>
    <property type="match status" value="1"/>
</dbReference>
<dbReference type="SMART" id="SM00387">
    <property type="entry name" value="HATPase_c"/>
    <property type="match status" value="1"/>
</dbReference>